<dbReference type="Gene3D" id="2.40.170.20">
    <property type="entry name" value="TonB-dependent receptor, beta-barrel domain"/>
    <property type="match status" value="2"/>
</dbReference>
<keyword evidence="18" id="KW-0675">Receptor</keyword>
<evidence type="ECO:0000256" key="6">
    <source>
        <dbReference type="ARBA" id="ARBA00022729"/>
    </source>
</evidence>
<dbReference type="PROSITE" id="PS01156">
    <property type="entry name" value="TONB_DEPENDENT_REC_2"/>
    <property type="match status" value="1"/>
</dbReference>
<feature type="domain" description="TonB-dependent receptor plug" evidence="17">
    <location>
        <begin position="60"/>
        <end position="168"/>
    </location>
</feature>
<evidence type="ECO:0000256" key="11">
    <source>
        <dbReference type="ARBA" id="ARBA00023237"/>
    </source>
</evidence>
<dbReference type="InterPro" id="IPR000531">
    <property type="entry name" value="Beta-barrel_TonB"/>
</dbReference>
<keyword evidence="19" id="KW-1185">Reference proteome</keyword>
<dbReference type="Proteomes" id="UP000190044">
    <property type="component" value="Unassembled WGS sequence"/>
</dbReference>
<dbReference type="SUPFAM" id="SSF56935">
    <property type="entry name" value="Porins"/>
    <property type="match status" value="1"/>
</dbReference>
<keyword evidence="11 12" id="KW-0998">Cell outer membrane</keyword>
<evidence type="ECO:0000256" key="4">
    <source>
        <dbReference type="ARBA" id="ARBA00022496"/>
    </source>
</evidence>
<keyword evidence="9 14" id="KW-0798">TonB box</keyword>
<evidence type="ECO:0000256" key="14">
    <source>
        <dbReference type="RuleBase" id="RU003357"/>
    </source>
</evidence>
<sequence length="883" mass="93989">MTLRNLLLGATMLCAATPPAFAFAQDSAPAGDAAAPADTVDTVDYGNDIIVTASKRSQTLQDTPVAVSVTSAADLENSQIRDLIDLQSSVPSLRVGQLQSSANTNFIIRGFGNGANNPGIEPSVGVFIDGVYRSRSAAQIGDLPNVERIEVLRGPQSTLFGKNASAGVISIITRKPQFEFGGSLEASYGNYDAVVIKGDITGPISDTIAFSIGGNYNRRDGYARDLNLDADVNDRNRWGVRGQLLFEPTDALSIRLIGDYDKIDENCCIAGNVVAGPTVAITNALVGGRSVDANNPFSYDVYNNFLSTNLIKNYGGSAQIDYDLGNMALTSITAYREVRADANQDSDFTSADLIGQKSDDTAINTFTQELRLASDFDGPLNFLVGGYYFHEKIDQHSQIYFGDDFRPYGNALIQTASGGALSVPVLEGTLGALEGDPAKYAGSFFRAGDGMDEYYRMKNTAWSIFGTVDFEVTDRLTVTFGGNYTKDKKRFATDVTSTDVFSGIDLDAAAYAPFRNTLLFQGGLAQQVGEVLGLGRSATAGEIGAFAGANPAVFGAISTAVQAFANANQNNPAANPLNPLKAFQFLPPFLNLPNAVEPGKTNDSDFAWSARAAYELTDTVNVYATYATGFKASSVNLSRDSRPLASDLPAILAGGLGTPNLVAGTRFAGPEESEVYEFGLKGQWSVAAVNLAVFKQSIKGFQSNIFTGTGFALANAGKQSTWGVEFDGSVRPVDGLNLTLAVTWLDPKYDSFTGSAFGDISGTKPSGIPELSAAMGATYTARVGNGNRAIFHVDYLYESPTRLVDGLQGFPAGFSDQFKREVNQLNASFTFALNNGLELGVWGRNLTNARYLTTIFPAVAQSGSVSGYPNQPRTYGVTGRFKF</sequence>
<dbReference type="AlphaFoldDB" id="A0A1T5BS42"/>
<feature type="short sequence motif" description="TonB C-terminal box" evidence="13">
    <location>
        <begin position="866"/>
        <end position="883"/>
    </location>
</feature>
<evidence type="ECO:0000256" key="1">
    <source>
        <dbReference type="ARBA" id="ARBA00004571"/>
    </source>
</evidence>
<dbReference type="InterPro" id="IPR039426">
    <property type="entry name" value="TonB-dep_rcpt-like"/>
</dbReference>
<evidence type="ECO:0000313" key="18">
    <source>
        <dbReference type="EMBL" id="SKB50182.1"/>
    </source>
</evidence>
<gene>
    <name evidence="18" type="ORF">SAMN06295937_1007105</name>
</gene>
<evidence type="ECO:0000256" key="7">
    <source>
        <dbReference type="ARBA" id="ARBA00023004"/>
    </source>
</evidence>
<evidence type="ECO:0000256" key="15">
    <source>
        <dbReference type="SAM" id="SignalP"/>
    </source>
</evidence>
<keyword evidence="5 12" id="KW-0812">Transmembrane</keyword>
<evidence type="ECO:0000256" key="10">
    <source>
        <dbReference type="ARBA" id="ARBA00023136"/>
    </source>
</evidence>
<evidence type="ECO:0000256" key="9">
    <source>
        <dbReference type="ARBA" id="ARBA00023077"/>
    </source>
</evidence>
<comment type="subcellular location">
    <subcellularLocation>
        <location evidence="1 12">Cell outer membrane</location>
        <topology evidence="1 12">Multi-pass membrane protein</topology>
    </subcellularLocation>
</comment>
<dbReference type="InterPro" id="IPR010917">
    <property type="entry name" value="TonB_rcpt_CS"/>
</dbReference>
<proteinExistence type="inferred from homology"/>
<organism evidence="18 19">
    <name type="scientific">Sphingopyxis flava</name>
    <dbReference type="NCBI Taxonomy" id="1507287"/>
    <lineage>
        <taxon>Bacteria</taxon>
        <taxon>Pseudomonadati</taxon>
        <taxon>Pseudomonadota</taxon>
        <taxon>Alphaproteobacteria</taxon>
        <taxon>Sphingomonadales</taxon>
        <taxon>Sphingomonadaceae</taxon>
        <taxon>Sphingopyxis</taxon>
    </lineage>
</organism>
<dbReference type="InterPro" id="IPR012910">
    <property type="entry name" value="Plug_dom"/>
</dbReference>
<evidence type="ECO:0000259" key="17">
    <source>
        <dbReference type="Pfam" id="PF07715"/>
    </source>
</evidence>
<dbReference type="GO" id="GO:0006826">
    <property type="term" value="P:iron ion transport"/>
    <property type="evidence" value="ECO:0007669"/>
    <property type="project" value="UniProtKB-KW"/>
</dbReference>
<dbReference type="Pfam" id="PF07715">
    <property type="entry name" value="Plug"/>
    <property type="match status" value="1"/>
</dbReference>
<protein>
    <submittedName>
        <fullName evidence="18">TonB-dependent Receptor Plug Domain</fullName>
    </submittedName>
</protein>
<feature type="signal peptide" evidence="15">
    <location>
        <begin position="1"/>
        <end position="22"/>
    </location>
</feature>
<keyword evidence="2 12" id="KW-0813">Transport</keyword>
<dbReference type="GO" id="GO:0009279">
    <property type="term" value="C:cell outer membrane"/>
    <property type="evidence" value="ECO:0007669"/>
    <property type="project" value="UniProtKB-SubCell"/>
</dbReference>
<evidence type="ECO:0000259" key="16">
    <source>
        <dbReference type="Pfam" id="PF00593"/>
    </source>
</evidence>
<accession>A0A1T5BS42</accession>
<evidence type="ECO:0000256" key="3">
    <source>
        <dbReference type="ARBA" id="ARBA00022452"/>
    </source>
</evidence>
<evidence type="ECO:0000256" key="2">
    <source>
        <dbReference type="ARBA" id="ARBA00022448"/>
    </source>
</evidence>
<feature type="chain" id="PRO_5012007180" evidence="15">
    <location>
        <begin position="23"/>
        <end position="883"/>
    </location>
</feature>
<dbReference type="PANTHER" id="PTHR32552:SF81">
    <property type="entry name" value="TONB-DEPENDENT OUTER MEMBRANE RECEPTOR"/>
    <property type="match status" value="1"/>
</dbReference>
<keyword evidence="4" id="KW-0410">Iron transport</keyword>
<evidence type="ECO:0000256" key="12">
    <source>
        <dbReference type="PROSITE-ProRule" id="PRU01360"/>
    </source>
</evidence>
<feature type="domain" description="TonB-dependent receptor-like beta-barrel" evidence="16">
    <location>
        <begin position="295"/>
        <end position="846"/>
    </location>
</feature>
<dbReference type="Pfam" id="PF00593">
    <property type="entry name" value="TonB_dep_Rec_b-barrel"/>
    <property type="match status" value="1"/>
</dbReference>
<keyword evidence="6 15" id="KW-0732">Signal</keyword>
<comment type="similarity">
    <text evidence="12 14">Belongs to the TonB-dependent receptor family.</text>
</comment>
<keyword evidence="3 12" id="KW-1134">Transmembrane beta strand</keyword>
<dbReference type="PROSITE" id="PS52016">
    <property type="entry name" value="TONB_DEPENDENT_REC_3"/>
    <property type="match status" value="1"/>
</dbReference>
<evidence type="ECO:0000256" key="13">
    <source>
        <dbReference type="PROSITE-ProRule" id="PRU10144"/>
    </source>
</evidence>
<dbReference type="InterPro" id="IPR036942">
    <property type="entry name" value="Beta-barrel_TonB_sf"/>
</dbReference>
<keyword evidence="10 12" id="KW-0472">Membrane</keyword>
<dbReference type="RefSeq" id="WP_079638114.1">
    <property type="nucleotide sequence ID" value="NZ_FUYP01000007.1"/>
</dbReference>
<evidence type="ECO:0000256" key="5">
    <source>
        <dbReference type="ARBA" id="ARBA00022692"/>
    </source>
</evidence>
<evidence type="ECO:0000256" key="8">
    <source>
        <dbReference type="ARBA" id="ARBA00023065"/>
    </source>
</evidence>
<evidence type="ECO:0000313" key="19">
    <source>
        <dbReference type="Proteomes" id="UP000190044"/>
    </source>
</evidence>
<dbReference type="EMBL" id="FUYP01000007">
    <property type="protein sequence ID" value="SKB50182.1"/>
    <property type="molecule type" value="Genomic_DNA"/>
</dbReference>
<name>A0A1T5BS42_9SPHN</name>
<dbReference type="PANTHER" id="PTHR32552">
    <property type="entry name" value="FERRICHROME IRON RECEPTOR-RELATED"/>
    <property type="match status" value="1"/>
</dbReference>
<keyword evidence="8" id="KW-0406">Ion transport</keyword>
<reference evidence="19" key="1">
    <citation type="submission" date="2017-02" db="EMBL/GenBank/DDBJ databases">
        <authorList>
            <person name="Varghese N."/>
            <person name="Submissions S."/>
        </authorList>
    </citation>
    <scope>NUCLEOTIDE SEQUENCE [LARGE SCALE GENOMIC DNA]</scope>
    <source>
        <strain evidence="19">R11H</strain>
    </source>
</reference>
<keyword evidence="7" id="KW-0408">Iron</keyword>